<protein>
    <submittedName>
        <fullName evidence="2">Uncharacterized protein</fullName>
    </submittedName>
</protein>
<proteinExistence type="predicted"/>
<evidence type="ECO:0000313" key="3">
    <source>
        <dbReference type="Proteomes" id="UP001501423"/>
    </source>
</evidence>
<dbReference type="Proteomes" id="UP001501423">
    <property type="component" value="Unassembled WGS sequence"/>
</dbReference>
<reference evidence="2 3" key="1">
    <citation type="journal article" date="2019" name="Int. J. Syst. Evol. Microbiol.">
        <title>The Global Catalogue of Microorganisms (GCM) 10K type strain sequencing project: providing services to taxonomists for standard genome sequencing and annotation.</title>
        <authorList>
            <consortium name="The Broad Institute Genomics Platform"/>
            <consortium name="The Broad Institute Genome Sequencing Center for Infectious Disease"/>
            <person name="Wu L."/>
            <person name="Ma J."/>
        </authorList>
    </citation>
    <scope>NUCLEOTIDE SEQUENCE [LARGE SCALE GENOMIC DNA]</scope>
    <source>
        <strain evidence="2 3">JCM 9650</strain>
    </source>
</reference>
<feature type="transmembrane region" description="Helical" evidence="1">
    <location>
        <begin position="20"/>
        <end position="42"/>
    </location>
</feature>
<feature type="transmembrane region" description="Helical" evidence="1">
    <location>
        <begin position="87"/>
        <end position="106"/>
    </location>
</feature>
<keyword evidence="3" id="KW-1185">Reference proteome</keyword>
<organism evidence="2 3">
    <name type="scientific">Streptomyces erythrogriseus</name>
    <dbReference type="NCBI Taxonomy" id="284027"/>
    <lineage>
        <taxon>Bacteria</taxon>
        <taxon>Bacillati</taxon>
        <taxon>Actinomycetota</taxon>
        <taxon>Actinomycetes</taxon>
        <taxon>Kitasatosporales</taxon>
        <taxon>Streptomycetaceae</taxon>
        <taxon>Streptomyces</taxon>
        <taxon>Streptomyces griseoincarnatus group</taxon>
    </lineage>
</organism>
<sequence length="132" mass="14457">MRSSPQPLRGEQPYSAASWLVGWVVFLSSGFVASVLLNSAWVDCDIGVNASANLGSLVVASTVMATVSTSVWALMRWATGRRRLLTPFLLTTATGILLLWPFMAFWHAPDGYPVSTCPPDNVPPWWPPWLPL</sequence>
<feature type="transmembrane region" description="Helical" evidence="1">
    <location>
        <begin position="54"/>
        <end position="75"/>
    </location>
</feature>
<accession>A0ABN3XF51</accession>
<comment type="caution">
    <text evidence="2">The sequence shown here is derived from an EMBL/GenBank/DDBJ whole genome shotgun (WGS) entry which is preliminary data.</text>
</comment>
<name>A0ABN3XF51_9ACTN</name>
<keyword evidence="1" id="KW-0472">Membrane</keyword>
<gene>
    <name evidence="2" type="ORF">GCM10010478_60980</name>
</gene>
<keyword evidence="1" id="KW-1133">Transmembrane helix</keyword>
<evidence type="ECO:0000256" key="1">
    <source>
        <dbReference type="SAM" id="Phobius"/>
    </source>
</evidence>
<keyword evidence="1" id="KW-0812">Transmembrane</keyword>
<dbReference type="EMBL" id="BAAAVA010000120">
    <property type="protein sequence ID" value="GAA2952212.1"/>
    <property type="molecule type" value="Genomic_DNA"/>
</dbReference>
<evidence type="ECO:0000313" key="2">
    <source>
        <dbReference type="EMBL" id="GAA2952212.1"/>
    </source>
</evidence>